<feature type="non-terminal residue" evidence="2">
    <location>
        <position position="1"/>
    </location>
</feature>
<keyword evidence="1" id="KW-0472">Membrane</keyword>
<sequence length="58" mass="6565">AARNIRWPCMDPNSRSLGQRMLRQIVFYLSVGRNAIVVFIASIIAFSLHGEDQPFSLT</sequence>
<dbReference type="Proteomes" id="UP001381693">
    <property type="component" value="Unassembled WGS sequence"/>
</dbReference>
<comment type="caution">
    <text evidence="2">The sequence shown here is derived from an EMBL/GenBank/DDBJ whole genome shotgun (WGS) entry which is preliminary data.</text>
</comment>
<accession>A0AAN8WXC8</accession>
<feature type="transmembrane region" description="Helical" evidence="1">
    <location>
        <begin position="25"/>
        <end position="48"/>
    </location>
</feature>
<organism evidence="2 3">
    <name type="scientific">Halocaridina rubra</name>
    <name type="common">Hawaiian red shrimp</name>
    <dbReference type="NCBI Taxonomy" id="373956"/>
    <lineage>
        <taxon>Eukaryota</taxon>
        <taxon>Metazoa</taxon>
        <taxon>Ecdysozoa</taxon>
        <taxon>Arthropoda</taxon>
        <taxon>Crustacea</taxon>
        <taxon>Multicrustacea</taxon>
        <taxon>Malacostraca</taxon>
        <taxon>Eumalacostraca</taxon>
        <taxon>Eucarida</taxon>
        <taxon>Decapoda</taxon>
        <taxon>Pleocyemata</taxon>
        <taxon>Caridea</taxon>
        <taxon>Atyoidea</taxon>
        <taxon>Atyidae</taxon>
        <taxon>Halocaridina</taxon>
    </lineage>
</organism>
<evidence type="ECO:0000256" key="1">
    <source>
        <dbReference type="SAM" id="Phobius"/>
    </source>
</evidence>
<protein>
    <submittedName>
        <fullName evidence="2">Uncharacterized protein</fullName>
    </submittedName>
</protein>
<dbReference type="AlphaFoldDB" id="A0AAN8WXC8"/>
<keyword evidence="1" id="KW-1133">Transmembrane helix</keyword>
<evidence type="ECO:0000313" key="3">
    <source>
        <dbReference type="Proteomes" id="UP001381693"/>
    </source>
</evidence>
<reference evidence="2 3" key="1">
    <citation type="submission" date="2023-11" db="EMBL/GenBank/DDBJ databases">
        <title>Halocaridina rubra genome assembly.</title>
        <authorList>
            <person name="Smith C."/>
        </authorList>
    </citation>
    <scope>NUCLEOTIDE SEQUENCE [LARGE SCALE GENOMIC DNA]</scope>
    <source>
        <strain evidence="2">EP-1</strain>
        <tissue evidence="2">Whole</tissue>
    </source>
</reference>
<dbReference type="EMBL" id="JAXCGZ010013628">
    <property type="protein sequence ID" value="KAK7072176.1"/>
    <property type="molecule type" value="Genomic_DNA"/>
</dbReference>
<name>A0AAN8WXC8_HALRR</name>
<feature type="non-terminal residue" evidence="2">
    <location>
        <position position="58"/>
    </location>
</feature>
<keyword evidence="1" id="KW-0812">Transmembrane</keyword>
<gene>
    <name evidence="2" type="ORF">SK128_010272</name>
</gene>
<evidence type="ECO:0000313" key="2">
    <source>
        <dbReference type="EMBL" id="KAK7072176.1"/>
    </source>
</evidence>
<proteinExistence type="predicted"/>
<keyword evidence="3" id="KW-1185">Reference proteome</keyword>